<keyword evidence="4" id="KW-0732">Signal</keyword>
<keyword evidence="7" id="KW-1185">Reference proteome</keyword>
<dbReference type="PANTHER" id="PTHR12631:SF10">
    <property type="entry name" value="BETA-XYLOSIDASE-LIKE PROTEIN-RELATED"/>
    <property type="match status" value="1"/>
</dbReference>
<dbReference type="Pfam" id="PF00150">
    <property type="entry name" value="Cellulase"/>
    <property type="match status" value="1"/>
</dbReference>
<reference evidence="6" key="1">
    <citation type="submission" date="2022-10" db="EMBL/GenBank/DDBJ databases">
        <title>The WGS of Solirubrobacter sp. CPCC 204708.</title>
        <authorList>
            <person name="Jiang Z."/>
        </authorList>
    </citation>
    <scope>NUCLEOTIDE SEQUENCE</scope>
    <source>
        <strain evidence="6">CPCC 204708</strain>
    </source>
</reference>
<comment type="similarity">
    <text evidence="3">Belongs to the glycosyl hydrolase 5 (cellulase A) family.</text>
</comment>
<dbReference type="Proteomes" id="UP001147700">
    <property type="component" value="Unassembled WGS sequence"/>
</dbReference>
<evidence type="ECO:0000259" key="5">
    <source>
        <dbReference type="Pfam" id="PF00150"/>
    </source>
</evidence>
<dbReference type="Gene3D" id="3.20.20.80">
    <property type="entry name" value="Glycosidases"/>
    <property type="match status" value="1"/>
</dbReference>
<feature type="domain" description="Glycoside hydrolase family 5" evidence="5">
    <location>
        <begin position="41"/>
        <end position="254"/>
    </location>
</feature>
<gene>
    <name evidence="6" type="ORF">OJ962_05495</name>
</gene>
<name>A0ABT4RF55_9ACTN</name>
<organism evidence="6 7">
    <name type="scientific">Solirubrobacter deserti</name>
    <dbReference type="NCBI Taxonomy" id="2282478"/>
    <lineage>
        <taxon>Bacteria</taxon>
        <taxon>Bacillati</taxon>
        <taxon>Actinomycetota</taxon>
        <taxon>Thermoleophilia</taxon>
        <taxon>Solirubrobacterales</taxon>
        <taxon>Solirubrobacteraceae</taxon>
        <taxon>Solirubrobacter</taxon>
    </lineage>
</organism>
<proteinExistence type="inferred from homology"/>
<dbReference type="RefSeq" id="WP_202956112.1">
    <property type="nucleotide sequence ID" value="NZ_JAPCID010000007.1"/>
</dbReference>
<dbReference type="EMBL" id="JAPCID010000007">
    <property type="protein sequence ID" value="MDA0136945.1"/>
    <property type="molecule type" value="Genomic_DNA"/>
</dbReference>
<evidence type="ECO:0000256" key="4">
    <source>
        <dbReference type="SAM" id="SignalP"/>
    </source>
</evidence>
<evidence type="ECO:0000313" key="7">
    <source>
        <dbReference type="Proteomes" id="UP001147700"/>
    </source>
</evidence>
<dbReference type="InterPro" id="IPR051923">
    <property type="entry name" value="Glycosyl_Hydrolase_39"/>
</dbReference>
<keyword evidence="1 3" id="KW-0378">Hydrolase</keyword>
<sequence length="462" mass="51019">MRRLLLTFPLIALCAWAPPAGASSRQVTTFEAPRELLSGSTRATTLDQISQFGVKRVRQLVYWRDIAPEPDSKTKPAGFDASNPDSYPANKWDNLDGLVAAARERKIDVTLTLTGPVPRWATKGKRDNYTDPLPAEFGAFATAIGRRYGDAVNLWSVWNEPNQPQFLRPQFKSGKAYSPKLYRKLYQAAERGLRSTPANAKDTLLIAETSPRGNSNIVAPLAFLRGMLCLDSKYRKSKSCGKLEPGGYAHHAYTTSAGPRWVPQNADDVTIGVLPRLVTALDKAARAGALPKHLPIHLTEFGIQTEPDKISGVSLERQAAYLAVSEHIAYVNPRVAAFSQYLMSDDPPRSSGYRYGGFESGLKSADGKEKPAFNGFRLPLAVEAYGNQDVLWGLVRPQRAVSKVTIERRITGYKTWRVLKTIDTTASGVYALKTPRKKGQHYRVKWTSPSGTTYTGPSVRSY</sequence>
<dbReference type="SUPFAM" id="SSF51445">
    <property type="entry name" value="(Trans)glycosidases"/>
    <property type="match status" value="1"/>
</dbReference>
<evidence type="ECO:0000313" key="6">
    <source>
        <dbReference type="EMBL" id="MDA0136945.1"/>
    </source>
</evidence>
<evidence type="ECO:0000256" key="2">
    <source>
        <dbReference type="ARBA" id="ARBA00023295"/>
    </source>
</evidence>
<dbReference type="InterPro" id="IPR001547">
    <property type="entry name" value="Glyco_hydro_5"/>
</dbReference>
<dbReference type="InterPro" id="IPR017853">
    <property type="entry name" value="GH"/>
</dbReference>
<feature type="chain" id="PRO_5047176553" evidence="4">
    <location>
        <begin position="23"/>
        <end position="462"/>
    </location>
</feature>
<accession>A0ABT4RF55</accession>
<evidence type="ECO:0000256" key="1">
    <source>
        <dbReference type="ARBA" id="ARBA00022801"/>
    </source>
</evidence>
<dbReference type="PANTHER" id="PTHR12631">
    <property type="entry name" value="ALPHA-L-IDURONIDASE"/>
    <property type="match status" value="1"/>
</dbReference>
<keyword evidence="2 3" id="KW-0326">Glycosidase</keyword>
<comment type="caution">
    <text evidence="6">The sequence shown here is derived from an EMBL/GenBank/DDBJ whole genome shotgun (WGS) entry which is preliminary data.</text>
</comment>
<evidence type="ECO:0000256" key="3">
    <source>
        <dbReference type="RuleBase" id="RU361153"/>
    </source>
</evidence>
<protein>
    <submittedName>
        <fullName evidence="6">Cellulase family glycosylhydrolase</fullName>
    </submittedName>
</protein>
<feature type="signal peptide" evidence="4">
    <location>
        <begin position="1"/>
        <end position="22"/>
    </location>
</feature>